<organism evidence="5 6">
    <name type="scientific">Ancylobacter oerskovii</name>
    <dbReference type="NCBI Taxonomy" id="459519"/>
    <lineage>
        <taxon>Bacteria</taxon>
        <taxon>Pseudomonadati</taxon>
        <taxon>Pseudomonadota</taxon>
        <taxon>Alphaproteobacteria</taxon>
        <taxon>Hyphomicrobiales</taxon>
        <taxon>Xanthobacteraceae</taxon>
        <taxon>Ancylobacter</taxon>
    </lineage>
</organism>
<dbReference type="InterPro" id="IPR016169">
    <property type="entry name" value="FAD-bd_PCMH_sub2"/>
</dbReference>
<dbReference type="EMBL" id="JBHUHD010000001">
    <property type="protein sequence ID" value="MFD2140412.1"/>
    <property type="molecule type" value="Genomic_DNA"/>
</dbReference>
<dbReference type="SUPFAM" id="SSF56176">
    <property type="entry name" value="FAD-binding/transporter-associated domain-like"/>
    <property type="match status" value="1"/>
</dbReference>
<dbReference type="RefSeq" id="WP_213353018.1">
    <property type="nucleotide sequence ID" value="NZ_JAHBGB010000031.1"/>
</dbReference>
<protein>
    <submittedName>
        <fullName evidence="5">FAD binding domain-containing protein</fullName>
    </submittedName>
</protein>
<gene>
    <name evidence="5" type="ORF">ACFSNC_08385</name>
</gene>
<name>A0ABW4YWB5_9HYPH</name>
<evidence type="ECO:0000313" key="5">
    <source>
        <dbReference type="EMBL" id="MFD2140412.1"/>
    </source>
</evidence>
<dbReference type="PROSITE" id="PS51387">
    <property type="entry name" value="FAD_PCMH"/>
    <property type="match status" value="1"/>
</dbReference>
<dbReference type="InterPro" id="IPR016166">
    <property type="entry name" value="FAD-bd_PCMH"/>
</dbReference>
<dbReference type="Proteomes" id="UP001597299">
    <property type="component" value="Unassembled WGS sequence"/>
</dbReference>
<dbReference type="SUPFAM" id="SSF55447">
    <property type="entry name" value="CO dehydrogenase flavoprotein C-terminal domain-like"/>
    <property type="match status" value="1"/>
</dbReference>
<dbReference type="Pfam" id="PF00941">
    <property type="entry name" value="FAD_binding_5"/>
    <property type="match status" value="1"/>
</dbReference>
<keyword evidence="2" id="KW-0274">FAD</keyword>
<keyword evidence="3" id="KW-0560">Oxidoreductase</keyword>
<dbReference type="Gene3D" id="3.30.465.10">
    <property type="match status" value="1"/>
</dbReference>
<dbReference type="PANTHER" id="PTHR42659">
    <property type="entry name" value="XANTHINE DEHYDROGENASE SUBUNIT C-RELATED"/>
    <property type="match status" value="1"/>
</dbReference>
<evidence type="ECO:0000256" key="2">
    <source>
        <dbReference type="ARBA" id="ARBA00022827"/>
    </source>
</evidence>
<reference evidence="6" key="1">
    <citation type="journal article" date="2019" name="Int. J. Syst. Evol. Microbiol.">
        <title>The Global Catalogue of Microorganisms (GCM) 10K type strain sequencing project: providing services to taxonomists for standard genome sequencing and annotation.</title>
        <authorList>
            <consortium name="The Broad Institute Genomics Platform"/>
            <consortium name="The Broad Institute Genome Sequencing Center for Infectious Disease"/>
            <person name="Wu L."/>
            <person name="Ma J."/>
        </authorList>
    </citation>
    <scope>NUCLEOTIDE SEQUENCE [LARGE SCALE GENOMIC DNA]</scope>
    <source>
        <strain evidence="6">CCM 7435</strain>
    </source>
</reference>
<evidence type="ECO:0000256" key="1">
    <source>
        <dbReference type="ARBA" id="ARBA00022630"/>
    </source>
</evidence>
<dbReference type="InterPro" id="IPR051312">
    <property type="entry name" value="Diverse_Substr_Oxidored"/>
</dbReference>
<evidence type="ECO:0000313" key="6">
    <source>
        <dbReference type="Proteomes" id="UP001597299"/>
    </source>
</evidence>
<proteinExistence type="predicted"/>
<dbReference type="Pfam" id="PF03450">
    <property type="entry name" value="CO_deh_flav_C"/>
    <property type="match status" value="1"/>
</dbReference>
<evidence type="ECO:0000259" key="4">
    <source>
        <dbReference type="PROSITE" id="PS51387"/>
    </source>
</evidence>
<dbReference type="InterPro" id="IPR036318">
    <property type="entry name" value="FAD-bd_PCMH-like_sf"/>
</dbReference>
<sequence>MTAPSLYLAPTLDAALDALAERGTEGTPLAGGTWIMRAPIRHERLRPAYVGLGRIAELTRIAPDGDKLSIGAGATHAQLAGALAGRAGLRALADAAGRSANPAIRRAATLGGNLCTADFAAADLVPALLCLDAEVEIRSRDGSERLPLERFLALRPSLGPGRLLTRVLLPPAGGASAHVRLPLRKAGDYPTAIVSLWAARDEAGHVTQARIAVGAVEAVARRWTRLEAALAGRPLDAGDAHRLATELADDFTGRDSIEAPGWYRVGVLPALIRRAVAALH</sequence>
<feature type="domain" description="FAD-binding PCMH-type" evidence="4">
    <location>
        <begin position="1"/>
        <end position="174"/>
    </location>
</feature>
<dbReference type="PANTHER" id="PTHR42659:SF2">
    <property type="entry name" value="XANTHINE DEHYDROGENASE SUBUNIT C-RELATED"/>
    <property type="match status" value="1"/>
</dbReference>
<comment type="caution">
    <text evidence="5">The sequence shown here is derived from an EMBL/GenBank/DDBJ whole genome shotgun (WGS) entry which is preliminary data.</text>
</comment>
<accession>A0ABW4YWB5</accession>
<dbReference type="InterPro" id="IPR005107">
    <property type="entry name" value="CO_DH_flav_C"/>
</dbReference>
<evidence type="ECO:0000256" key="3">
    <source>
        <dbReference type="ARBA" id="ARBA00023002"/>
    </source>
</evidence>
<dbReference type="SMART" id="SM01092">
    <property type="entry name" value="CO_deh_flav_C"/>
    <property type="match status" value="1"/>
</dbReference>
<keyword evidence="1" id="KW-0285">Flavoprotein</keyword>
<dbReference type="InterPro" id="IPR036683">
    <property type="entry name" value="CO_DH_flav_C_dom_sf"/>
</dbReference>
<keyword evidence="6" id="KW-1185">Reference proteome</keyword>
<dbReference type="Gene3D" id="3.30.390.50">
    <property type="entry name" value="CO dehydrogenase flavoprotein, C-terminal domain"/>
    <property type="match status" value="1"/>
</dbReference>
<dbReference type="InterPro" id="IPR002346">
    <property type="entry name" value="Mopterin_DH_FAD-bd"/>
</dbReference>